<dbReference type="EMBL" id="PGUY01000011">
    <property type="protein sequence ID" value="PLT31210.1"/>
    <property type="molecule type" value="Genomic_DNA"/>
</dbReference>
<protein>
    <submittedName>
        <fullName evidence="1">Uncharacterized protein</fullName>
    </submittedName>
</protein>
<sequence>MDLKKRLFHVIGLAALPAQAKTPRHEILQVNLRLFITNVMSIMKIKCPGAQRGKTACHYKIKD</sequence>
<gene>
    <name evidence="1" type="ORF">CUU66_03960</name>
</gene>
<reference evidence="1 2" key="1">
    <citation type="submission" date="2017-11" db="EMBL/GenBank/DDBJ databases">
        <title>Comparitive Functional Genomics of Dry Heat Resistant strains isolated from the Viking Spacecraft.</title>
        <authorList>
            <person name="Seuylemezian A."/>
            <person name="Cooper K."/>
            <person name="Vaishampayan P."/>
        </authorList>
    </citation>
    <scope>NUCLEOTIDE SEQUENCE [LARGE SCALE GENOMIC DNA]</scope>
    <source>
        <strain evidence="1 2">V1-29</strain>
    </source>
</reference>
<dbReference type="AlphaFoldDB" id="A0A2N5MA21"/>
<evidence type="ECO:0000313" key="2">
    <source>
        <dbReference type="Proteomes" id="UP000234748"/>
    </source>
</evidence>
<name>A0A2N5MA21_9BACI</name>
<comment type="caution">
    <text evidence="1">The sequence shown here is derived from an EMBL/GenBank/DDBJ whole genome shotgun (WGS) entry which is preliminary data.</text>
</comment>
<proteinExistence type="predicted"/>
<dbReference type="Proteomes" id="UP000234748">
    <property type="component" value="Unassembled WGS sequence"/>
</dbReference>
<organism evidence="1 2">
    <name type="scientific">Peribacillus deserti</name>
    <dbReference type="NCBI Taxonomy" id="673318"/>
    <lineage>
        <taxon>Bacteria</taxon>
        <taxon>Bacillati</taxon>
        <taxon>Bacillota</taxon>
        <taxon>Bacilli</taxon>
        <taxon>Bacillales</taxon>
        <taxon>Bacillaceae</taxon>
        <taxon>Peribacillus</taxon>
    </lineage>
</organism>
<evidence type="ECO:0000313" key="1">
    <source>
        <dbReference type="EMBL" id="PLT31210.1"/>
    </source>
</evidence>
<keyword evidence="2" id="KW-1185">Reference proteome</keyword>
<dbReference type="RefSeq" id="WP_101640381.1">
    <property type="nucleotide sequence ID" value="NZ_PGUY01000011.1"/>
</dbReference>
<accession>A0A2N5MA21</accession>